<comment type="caution">
    <text evidence="2">The sequence shown here is derived from an EMBL/GenBank/DDBJ whole genome shotgun (WGS) entry which is preliminary data.</text>
</comment>
<evidence type="ECO:0000256" key="1">
    <source>
        <dbReference type="SAM" id="MobiDB-lite"/>
    </source>
</evidence>
<accession>A0A017SX05</accession>
<keyword evidence="3" id="KW-1185">Reference proteome</keyword>
<name>A0A017SX05_9BACT</name>
<protein>
    <submittedName>
        <fullName evidence="2">Uncharacterized protein</fullName>
    </submittedName>
</protein>
<feature type="compositionally biased region" description="Gly residues" evidence="1">
    <location>
        <begin position="61"/>
        <end position="73"/>
    </location>
</feature>
<reference evidence="2 3" key="1">
    <citation type="submission" date="2013-05" db="EMBL/GenBank/DDBJ databases">
        <title>Genome assembly of Chondromyces apiculatus DSM 436.</title>
        <authorList>
            <person name="Sharma G."/>
            <person name="Khatri I."/>
            <person name="Kaur C."/>
            <person name="Mayilraj S."/>
            <person name="Subramanian S."/>
        </authorList>
    </citation>
    <scope>NUCLEOTIDE SEQUENCE [LARGE SCALE GENOMIC DNA]</scope>
    <source>
        <strain evidence="2 3">DSM 436</strain>
    </source>
</reference>
<feature type="region of interest" description="Disordered" evidence="1">
    <location>
        <begin position="29"/>
        <end position="73"/>
    </location>
</feature>
<proteinExistence type="predicted"/>
<evidence type="ECO:0000313" key="2">
    <source>
        <dbReference type="EMBL" id="EYF01483.1"/>
    </source>
</evidence>
<evidence type="ECO:0000313" key="3">
    <source>
        <dbReference type="Proteomes" id="UP000019678"/>
    </source>
</evidence>
<dbReference type="eggNOG" id="COG4928">
    <property type="taxonomic scope" value="Bacteria"/>
</dbReference>
<dbReference type="Proteomes" id="UP000019678">
    <property type="component" value="Unassembled WGS sequence"/>
</dbReference>
<sequence>MLVARQDTHLDSLAERLREPRVRAIVAPMIAGSSPGSRRGGGAGVRDRKRTAGSVPALRRGSGGGRWEGGTWW</sequence>
<dbReference type="EMBL" id="ASRX01000079">
    <property type="protein sequence ID" value="EYF01483.1"/>
    <property type="molecule type" value="Genomic_DNA"/>
</dbReference>
<dbReference type="AlphaFoldDB" id="A0A017SX05"/>
<gene>
    <name evidence="2" type="ORF">CAP_8044</name>
</gene>
<organism evidence="2 3">
    <name type="scientific">Chondromyces apiculatus DSM 436</name>
    <dbReference type="NCBI Taxonomy" id="1192034"/>
    <lineage>
        <taxon>Bacteria</taxon>
        <taxon>Pseudomonadati</taxon>
        <taxon>Myxococcota</taxon>
        <taxon>Polyangia</taxon>
        <taxon>Polyangiales</taxon>
        <taxon>Polyangiaceae</taxon>
        <taxon>Chondromyces</taxon>
    </lineage>
</organism>